<evidence type="ECO:0000313" key="7">
    <source>
        <dbReference type="EMBL" id="MDT2808926.1"/>
    </source>
</evidence>
<dbReference type="RefSeq" id="WP_270596151.1">
    <property type="nucleotide sequence ID" value="NZ_JAQESC010000001.1"/>
</dbReference>
<comment type="subcellular location">
    <subcellularLocation>
        <location evidence="1">Membrane</location>
    </subcellularLocation>
</comment>
<evidence type="ECO:0000256" key="4">
    <source>
        <dbReference type="ARBA" id="ARBA00022777"/>
    </source>
</evidence>
<keyword evidence="5" id="KW-0472">Membrane</keyword>
<protein>
    <submittedName>
        <fullName evidence="7">Sensor histidine kinase</fullName>
    </submittedName>
</protein>
<accession>A0AAW8TW51</accession>
<dbReference type="Gene3D" id="3.30.565.10">
    <property type="entry name" value="Histidine kinase-like ATPase, C-terminal domain"/>
    <property type="match status" value="1"/>
</dbReference>
<keyword evidence="5" id="KW-1133">Transmembrane helix</keyword>
<dbReference type="Gene3D" id="6.10.340.10">
    <property type="match status" value="1"/>
</dbReference>
<dbReference type="PROSITE" id="PS50885">
    <property type="entry name" value="HAMP"/>
    <property type="match status" value="1"/>
</dbReference>
<dbReference type="AlphaFoldDB" id="A0AAW8TW51"/>
<dbReference type="Pfam" id="PF02518">
    <property type="entry name" value="HATPase_c"/>
    <property type="match status" value="1"/>
</dbReference>
<comment type="caution">
    <text evidence="7">The sequence shown here is derived from an EMBL/GenBank/DDBJ whole genome shotgun (WGS) entry which is preliminary data.</text>
</comment>
<evidence type="ECO:0000259" key="6">
    <source>
        <dbReference type="PROSITE" id="PS50885"/>
    </source>
</evidence>
<dbReference type="InterPro" id="IPR003594">
    <property type="entry name" value="HATPase_dom"/>
</dbReference>
<keyword evidence="2" id="KW-0597">Phosphoprotein</keyword>
<dbReference type="EMBL" id="JARQBJ010000001">
    <property type="protein sequence ID" value="MDT2808926.1"/>
    <property type="molecule type" value="Genomic_DNA"/>
</dbReference>
<keyword evidence="3" id="KW-0808">Transferase</keyword>
<evidence type="ECO:0000256" key="1">
    <source>
        <dbReference type="ARBA" id="ARBA00004370"/>
    </source>
</evidence>
<reference evidence="7" key="1">
    <citation type="submission" date="2023-03" db="EMBL/GenBank/DDBJ databases">
        <authorList>
            <person name="Shen W."/>
            <person name="Cai J."/>
        </authorList>
    </citation>
    <scope>NUCLEOTIDE SEQUENCE</scope>
    <source>
        <strain evidence="7">B226-2</strain>
    </source>
</reference>
<evidence type="ECO:0000256" key="3">
    <source>
        <dbReference type="ARBA" id="ARBA00022679"/>
    </source>
</evidence>
<keyword evidence="5" id="KW-0812">Transmembrane</keyword>
<evidence type="ECO:0000256" key="5">
    <source>
        <dbReference type="SAM" id="Phobius"/>
    </source>
</evidence>
<gene>
    <name evidence="7" type="ORF">P7H43_00225</name>
</gene>
<dbReference type="InterPro" id="IPR010559">
    <property type="entry name" value="Sig_transdc_His_kin_internal"/>
</dbReference>
<dbReference type="Pfam" id="PF00672">
    <property type="entry name" value="HAMP"/>
    <property type="match status" value="1"/>
</dbReference>
<dbReference type="GO" id="GO:0016020">
    <property type="term" value="C:membrane"/>
    <property type="evidence" value="ECO:0007669"/>
    <property type="project" value="UniProtKB-SubCell"/>
</dbReference>
<feature type="transmembrane region" description="Helical" evidence="5">
    <location>
        <begin position="295"/>
        <end position="315"/>
    </location>
</feature>
<evidence type="ECO:0000256" key="2">
    <source>
        <dbReference type="ARBA" id="ARBA00022553"/>
    </source>
</evidence>
<dbReference type="PANTHER" id="PTHR34220:SF7">
    <property type="entry name" value="SENSOR HISTIDINE KINASE YPDA"/>
    <property type="match status" value="1"/>
</dbReference>
<dbReference type="PANTHER" id="PTHR34220">
    <property type="entry name" value="SENSOR HISTIDINE KINASE YPDA"/>
    <property type="match status" value="1"/>
</dbReference>
<name>A0AAW8TW51_9ENTE</name>
<evidence type="ECO:0000313" key="8">
    <source>
        <dbReference type="Proteomes" id="UP001256711"/>
    </source>
</evidence>
<dbReference type="Pfam" id="PF06580">
    <property type="entry name" value="His_kinase"/>
    <property type="match status" value="1"/>
</dbReference>
<dbReference type="InterPro" id="IPR003660">
    <property type="entry name" value="HAMP_dom"/>
</dbReference>
<sequence>MERFWKKFNNLSYYKKLRGIFYSLFIIITVILFFLGIILLNNMTEGIYERNQEKLSLITYNIQNNLLDAQRLNENIGQNKTIQESLIASNEDRSKPELVIYQTAIEREMNWLLVNMVNVKNTMIFNNKGELLSGSLYFDEDHSIQRKIQALPKEDTIGKWYFSKDLSSAIYVRNLYGSQYRPMEKIGNLAIYYNMNFLQDLLDSSDIFSSNDFVVLHYGEQLASTNPKLLADEQLAEEYSQDTTDASPRYSFQEIAGNKYFKLTKKITIGNDQIPITYFLSNNEMIGTVVRIITVYYLVVIFVILGSIFVVNGFIKRLVSPINLLAENMLKFRGKNDFSEITKNLDLRREDEIGLLNQSYNQLVAEIEELIKMEYETKILSQEMEYKFLQSQLSPHFLYNTLNSINWLAIKKGDEEISVMVTSLATLLRSKLDIKKESNTVEEELEIIRAYITIQKVRFKSRLQFDCDIDEHVGKYLIPKLVIQPLIENSIKYGLEKEGPLWVKLTVAQSEDELIFVVEDDGPGFATTKETKSTGIGLVNIRTRLALLYGEDAQITIESVPYKKTTVRITLLKECTKWKDSDGNN</sequence>
<organism evidence="7 8">
    <name type="scientific">Enterococcus asini</name>
    <dbReference type="NCBI Taxonomy" id="57732"/>
    <lineage>
        <taxon>Bacteria</taxon>
        <taxon>Bacillati</taxon>
        <taxon>Bacillota</taxon>
        <taxon>Bacilli</taxon>
        <taxon>Lactobacillales</taxon>
        <taxon>Enterococcaceae</taxon>
        <taxon>Enterococcus</taxon>
    </lineage>
</organism>
<dbReference type="SMART" id="SM00387">
    <property type="entry name" value="HATPase_c"/>
    <property type="match status" value="1"/>
</dbReference>
<dbReference type="GO" id="GO:0000155">
    <property type="term" value="F:phosphorelay sensor kinase activity"/>
    <property type="evidence" value="ECO:0007669"/>
    <property type="project" value="InterPro"/>
</dbReference>
<dbReference type="Proteomes" id="UP001256711">
    <property type="component" value="Unassembled WGS sequence"/>
</dbReference>
<dbReference type="SUPFAM" id="SSF55874">
    <property type="entry name" value="ATPase domain of HSP90 chaperone/DNA topoisomerase II/histidine kinase"/>
    <property type="match status" value="1"/>
</dbReference>
<feature type="domain" description="HAMP" evidence="6">
    <location>
        <begin position="316"/>
        <end position="372"/>
    </location>
</feature>
<keyword evidence="4 7" id="KW-0418">Kinase</keyword>
<dbReference type="InterPro" id="IPR036890">
    <property type="entry name" value="HATPase_C_sf"/>
</dbReference>
<proteinExistence type="predicted"/>
<feature type="transmembrane region" description="Helical" evidence="5">
    <location>
        <begin position="20"/>
        <end position="40"/>
    </location>
</feature>
<dbReference type="InterPro" id="IPR050640">
    <property type="entry name" value="Bact_2-comp_sensor_kinase"/>
</dbReference>